<dbReference type="PROSITE" id="PS50931">
    <property type="entry name" value="HTH_LYSR"/>
    <property type="match status" value="1"/>
</dbReference>
<comment type="similarity">
    <text evidence="1">Belongs to the LysR transcriptional regulatory family.</text>
</comment>
<dbReference type="InterPro" id="IPR036390">
    <property type="entry name" value="WH_DNA-bd_sf"/>
</dbReference>
<dbReference type="PRINTS" id="PR00039">
    <property type="entry name" value="HTHLYSR"/>
</dbReference>
<evidence type="ECO:0000259" key="5">
    <source>
        <dbReference type="PROSITE" id="PS50931"/>
    </source>
</evidence>
<keyword evidence="2" id="KW-0805">Transcription regulation</keyword>
<protein>
    <submittedName>
        <fullName evidence="6">Transcriptional regulator, LysR family</fullName>
    </submittedName>
</protein>
<evidence type="ECO:0000256" key="2">
    <source>
        <dbReference type="ARBA" id="ARBA00023015"/>
    </source>
</evidence>
<keyword evidence="3" id="KW-0238">DNA-binding</keyword>
<reference evidence="6 7" key="1">
    <citation type="submission" date="2017-06" db="EMBL/GenBank/DDBJ databases">
        <authorList>
            <person name="Kim H.J."/>
            <person name="Triplett B.A."/>
        </authorList>
    </citation>
    <scope>NUCLEOTIDE SEQUENCE [LARGE SCALE GENOMIC DNA]</scope>
    <source>
        <strain evidence="6 7">B29T1</strain>
    </source>
</reference>
<dbReference type="Pfam" id="PF00126">
    <property type="entry name" value="HTH_1"/>
    <property type="match status" value="1"/>
</dbReference>
<sequence>MASLNQLKIFWTVANSPSLTKAAKQLGLSQPSLSQQVAKLEQSLGGKLFDRVNNQLILTDAGRYLVRRAEIILSEVDETEIEIAAFLNGGRGRIAVGSLASLARTVVPDAMRRLEALRPGIEIDLHELSPVEAVDQLYGRNLQIALLSSFSLAPNRNAFSKIELMEDQLVLAVPAHLDIDGVADPERDLSVEGRDLLNRTIQFNFGNQQNSRTEEWYRRVLPRHRTVAWCRSYESALAMVEAGLGVCLVPHMATQQNGRLLFDVRLYAVPGWVRPIVALVSPQYLRQEPFSLFVQALREAGKGCNPPALRACPPFVLDRTDQIAKNKS</sequence>
<evidence type="ECO:0000313" key="7">
    <source>
        <dbReference type="Proteomes" id="UP000197065"/>
    </source>
</evidence>
<keyword evidence="7" id="KW-1185">Reference proteome</keyword>
<dbReference type="Pfam" id="PF03466">
    <property type="entry name" value="LysR_substrate"/>
    <property type="match status" value="1"/>
</dbReference>
<keyword evidence="4" id="KW-0804">Transcription</keyword>
<name>A0A212RW62_9PROT</name>
<evidence type="ECO:0000256" key="1">
    <source>
        <dbReference type="ARBA" id="ARBA00009437"/>
    </source>
</evidence>
<dbReference type="GO" id="GO:0032993">
    <property type="term" value="C:protein-DNA complex"/>
    <property type="evidence" value="ECO:0007669"/>
    <property type="project" value="TreeGrafter"/>
</dbReference>
<dbReference type="PANTHER" id="PTHR30346:SF28">
    <property type="entry name" value="HTH-TYPE TRANSCRIPTIONAL REGULATOR CYNR"/>
    <property type="match status" value="1"/>
</dbReference>
<dbReference type="InterPro" id="IPR000847">
    <property type="entry name" value="LysR_HTH_N"/>
</dbReference>
<dbReference type="GO" id="GO:0003677">
    <property type="term" value="F:DNA binding"/>
    <property type="evidence" value="ECO:0007669"/>
    <property type="project" value="UniProtKB-KW"/>
</dbReference>
<dbReference type="EMBL" id="FYEH01000016">
    <property type="protein sequence ID" value="SNB76998.1"/>
    <property type="molecule type" value="Genomic_DNA"/>
</dbReference>
<dbReference type="InterPro" id="IPR005119">
    <property type="entry name" value="LysR_subst-bd"/>
</dbReference>
<evidence type="ECO:0000256" key="4">
    <source>
        <dbReference type="ARBA" id="ARBA00023163"/>
    </source>
</evidence>
<evidence type="ECO:0000313" key="6">
    <source>
        <dbReference type="EMBL" id="SNB76998.1"/>
    </source>
</evidence>
<dbReference type="InterPro" id="IPR036388">
    <property type="entry name" value="WH-like_DNA-bd_sf"/>
</dbReference>
<dbReference type="Gene3D" id="3.40.190.10">
    <property type="entry name" value="Periplasmic binding protein-like II"/>
    <property type="match status" value="2"/>
</dbReference>
<dbReference type="SUPFAM" id="SSF46785">
    <property type="entry name" value="Winged helix' DNA-binding domain"/>
    <property type="match status" value="1"/>
</dbReference>
<accession>A0A212RW62</accession>
<dbReference type="AlphaFoldDB" id="A0A212RW62"/>
<organism evidence="6 7">
    <name type="scientific">Arboricoccus pini</name>
    <dbReference type="NCBI Taxonomy" id="1963835"/>
    <lineage>
        <taxon>Bacteria</taxon>
        <taxon>Pseudomonadati</taxon>
        <taxon>Pseudomonadota</taxon>
        <taxon>Alphaproteobacteria</taxon>
        <taxon>Geminicoccales</taxon>
        <taxon>Geminicoccaceae</taxon>
        <taxon>Arboricoccus</taxon>
    </lineage>
</organism>
<dbReference type="RefSeq" id="WP_088562679.1">
    <property type="nucleotide sequence ID" value="NZ_FYEH01000016.1"/>
</dbReference>
<dbReference type="Gene3D" id="1.10.10.10">
    <property type="entry name" value="Winged helix-like DNA-binding domain superfamily/Winged helix DNA-binding domain"/>
    <property type="match status" value="1"/>
</dbReference>
<gene>
    <name evidence="6" type="ORF">SAMN07250955_1169</name>
</gene>
<feature type="domain" description="HTH lysR-type" evidence="5">
    <location>
        <begin position="1"/>
        <end position="59"/>
    </location>
</feature>
<dbReference type="OrthoDB" id="8479357at2"/>
<proteinExistence type="inferred from homology"/>
<dbReference type="SUPFAM" id="SSF53850">
    <property type="entry name" value="Periplasmic binding protein-like II"/>
    <property type="match status" value="1"/>
</dbReference>
<dbReference type="GO" id="GO:0003700">
    <property type="term" value="F:DNA-binding transcription factor activity"/>
    <property type="evidence" value="ECO:0007669"/>
    <property type="project" value="InterPro"/>
</dbReference>
<dbReference type="Proteomes" id="UP000197065">
    <property type="component" value="Unassembled WGS sequence"/>
</dbReference>
<dbReference type="PANTHER" id="PTHR30346">
    <property type="entry name" value="TRANSCRIPTIONAL DUAL REGULATOR HCAR-RELATED"/>
    <property type="match status" value="1"/>
</dbReference>
<evidence type="ECO:0000256" key="3">
    <source>
        <dbReference type="ARBA" id="ARBA00023125"/>
    </source>
</evidence>
<dbReference type="FunFam" id="1.10.10.10:FF:000001">
    <property type="entry name" value="LysR family transcriptional regulator"/>
    <property type="match status" value="1"/>
</dbReference>